<comment type="similarity">
    <text evidence="8">Belongs to the WUS homeobox family.</text>
</comment>
<keyword evidence="4 9" id="KW-0238">DNA-binding</keyword>
<name>A0AAP0FBU8_9MAGN</name>
<keyword evidence="5 9" id="KW-0371">Homeobox</keyword>
<dbReference type="Gene3D" id="1.10.10.60">
    <property type="entry name" value="Homeodomain-like"/>
    <property type="match status" value="1"/>
</dbReference>
<dbReference type="InterPro" id="IPR044555">
    <property type="entry name" value="WUSCHEL-like"/>
</dbReference>
<dbReference type="PANTHER" id="PTHR45940">
    <property type="entry name" value="WUSCHEL-RELATED HOMEOBOX 1-RELATED"/>
    <property type="match status" value="1"/>
</dbReference>
<dbReference type="InterPro" id="IPR009057">
    <property type="entry name" value="Homeodomain-like_sf"/>
</dbReference>
<gene>
    <name evidence="13" type="ORF">Scep_022942</name>
</gene>
<feature type="region of interest" description="Disordered" evidence="11">
    <location>
        <begin position="25"/>
        <end position="67"/>
    </location>
</feature>
<evidence type="ECO:0000256" key="9">
    <source>
        <dbReference type="PROSITE-ProRule" id="PRU00108"/>
    </source>
</evidence>
<evidence type="ECO:0000313" key="14">
    <source>
        <dbReference type="Proteomes" id="UP001419268"/>
    </source>
</evidence>
<dbReference type="GO" id="GO:0099402">
    <property type="term" value="P:plant organ development"/>
    <property type="evidence" value="ECO:0007669"/>
    <property type="project" value="InterPro"/>
</dbReference>
<dbReference type="EMBL" id="JBBNAG010000009">
    <property type="protein sequence ID" value="KAK9106098.1"/>
    <property type="molecule type" value="Genomic_DNA"/>
</dbReference>
<dbReference type="PROSITE" id="PS50071">
    <property type="entry name" value="HOMEOBOX_2"/>
    <property type="match status" value="1"/>
</dbReference>
<comment type="caution">
    <text evidence="13">The sequence shown here is derived from an EMBL/GenBank/DDBJ whole genome shotgun (WGS) entry which is preliminary data.</text>
</comment>
<evidence type="ECO:0000256" key="2">
    <source>
        <dbReference type="ARBA" id="ARBA00022473"/>
    </source>
</evidence>
<dbReference type="PANTHER" id="PTHR45940:SF13">
    <property type="entry name" value="WUSCHEL-RELATED HOMEOBOX 1"/>
    <property type="match status" value="1"/>
</dbReference>
<comment type="subcellular location">
    <subcellularLocation>
        <location evidence="1 9 10">Nucleus</location>
    </subcellularLocation>
</comment>
<organism evidence="13 14">
    <name type="scientific">Stephania cephalantha</name>
    <dbReference type="NCBI Taxonomy" id="152367"/>
    <lineage>
        <taxon>Eukaryota</taxon>
        <taxon>Viridiplantae</taxon>
        <taxon>Streptophyta</taxon>
        <taxon>Embryophyta</taxon>
        <taxon>Tracheophyta</taxon>
        <taxon>Spermatophyta</taxon>
        <taxon>Magnoliopsida</taxon>
        <taxon>Ranunculales</taxon>
        <taxon>Menispermaceae</taxon>
        <taxon>Menispermoideae</taxon>
        <taxon>Cissampelideae</taxon>
        <taxon>Stephania</taxon>
    </lineage>
</organism>
<dbReference type="SUPFAM" id="SSF46689">
    <property type="entry name" value="Homeodomain-like"/>
    <property type="match status" value="1"/>
</dbReference>
<evidence type="ECO:0000256" key="8">
    <source>
        <dbReference type="ARBA" id="ARBA00024040"/>
    </source>
</evidence>
<keyword evidence="6" id="KW-0804">Transcription</keyword>
<sequence length="408" mass="45726">MKMWMMGCSDGGGFNIADSLNGRRLRPLIPRPSSASSSSSSSSTTTTTVTSSSSSSTTTATATANGGVGVGVGVGISGGTNVPCFTSRIHGSHDNHFVFNHHLMATTHVSHEQISSKKDFGAPTVVSSRWNPTPEQLRTLEELYRHGTRTPTAEQIQQITAQLRRFGKIEGKNVFYWFQNHKARERQKRRRRLECEERDNNRNETLDNKEYSGPSRTTDFEVEAETNKTCWATLPAHNFTTFSSEEMMWRPVVSESKTNGWMRFEDLELQKSIEKQQTWQPMQLCCSSSSSPTTTSTNTNTTTTTTTTAAETMRILNSSSSKLFMMTNNHQNHDYPPTTRFPIGVLNDHRNRDRRHDDQSHTLQLFPLRSTAVHDNDSVAHQHVKENEGLPISVMDANSRIFGTNCAE</sequence>
<evidence type="ECO:0000256" key="4">
    <source>
        <dbReference type="ARBA" id="ARBA00023125"/>
    </source>
</evidence>
<feature type="DNA-binding region" description="Homeobox" evidence="9">
    <location>
        <begin position="135"/>
        <end position="189"/>
    </location>
</feature>
<feature type="compositionally biased region" description="Low complexity" evidence="11">
    <location>
        <begin position="33"/>
        <end position="65"/>
    </location>
</feature>
<keyword evidence="3" id="KW-0805">Transcription regulation</keyword>
<evidence type="ECO:0000256" key="5">
    <source>
        <dbReference type="ARBA" id="ARBA00023155"/>
    </source>
</evidence>
<evidence type="ECO:0000256" key="6">
    <source>
        <dbReference type="ARBA" id="ARBA00023163"/>
    </source>
</evidence>
<proteinExistence type="inferred from homology"/>
<feature type="region of interest" description="Disordered" evidence="11">
    <location>
        <begin position="284"/>
        <end position="305"/>
    </location>
</feature>
<evidence type="ECO:0000256" key="3">
    <source>
        <dbReference type="ARBA" id="ARBA00023015"/>
    </source>
</evidence>
<protein>
    <recommendedName>
        <fullName evidence="12">Homeobox domain-containing protein</fullName>
    </recommendedName>
</protein>
<dbReference type="SMART" id="SM00389">
    <property type="entry name" value="HOX"/>
    <property type="match status" value="1"/>
</dbReference>
<evidence type="ECO:0000313" key="13">
    <source>
        <dbReference type="EMBL" id="KAK9106098.1"/>
    </source>
</evidence>
<dbReference type="Pfam" id="PF00046">
    <property type="entry name" value="Homeodomain"/>
    <property type="match status" value="1"/>
</dbReference>
<keyword evidence="14" id="KW-1185">Reference proteome</keyword>
<feature type="domain" description="Homeobox" evidence="12">
    <location>
        <begin position="133"/>
        <end position="188"/>
    </location>
</feature>
<evidence type="ECO:0000256" key="1">
    <source>
        <dbReference type="ARBA" id="ARBA00004123"/>
    </source>
</evidence>
<dbReference type="GO" id="GO:0003677">
    <property type="term" value="F:DNA binding"/>
    <property type="evidence" value="ECO:0007669"/>
    <property type="project" value="UniProtKB-UniRule"/>
</dbReference>
<evidence type="ECO:0000256" key="10">
    <source>
        <dbReference type="RuleBase" id="RU000682"/>
    </source>
</evidence>
<keyword evidence="2" id="KW-0217">Developmental protein</keyword>
<dbReference type="InterPro" id="IPR001356">
    <property type="entry name" value="HD"/>
</dbReference>
<evidence type="ECO:0000256" key="7">
    <source>
        <dbReference type="ARBA" id="ARBA00023242"/>
    </source>
</evidence>
<dbReference type="AlphaFoldDB" id="A0AAP0FBU8"/>
<accession>A0AAP0FBU8</accession>
<reference evidence="13 14" key="1">
    <citation type="submission" date="2024-01" db="EMBL/GenBank/DDBJ databases">
        <title>Genome assemblies of Stephania.</title>
        <authorList>
            <person name="Yang L."/>
        </authorList>
    </citation>
    <scope>NUCLEOTIDE SEQUENCE [LARGE SCALE GENOMIC DNA]</scope>
    <source>
        <strain evidence="13">JXDWG</strain>
        <tissue evidence="13">Leaf</tissue>
    </source>
</reference>
<dbReference type="GO" id="GO:0003700">
    <property type="term" value="F:DNA-binding transcription factor activity"/>
    <property type="evidence" value="ECO:0007669"/>
    <property type="project" value="InterPro"/>
</dbReference>
<evidence type="ECO:0000259" key="12">
    <source>
        <dbReference type="PROSITE" id="PS50071"/>
    </source>
</evidence>
<dbReference type="GO" id="GO:0005634">
    <property type="term" value="C:nucleus"/>
    <property type="evidence" value="ECO:0007669"/>
    <property type="project" value="UniProtKB-SubCell"/>
</dbReference>
<dbReference type="CDD" id="cd00086">
    <property type="entry name" value="homeodomain"/>
    <property type="match status" value="1"/>
</dbReference>
<dbReference type="PROSITE" id="PS00616">
    <property type="entry name" value="HIS_ACID_PHOSPHAT_1"/>
    <property type="match status" value="1"/>
</dbReference>
<feature type="compositionally biased region" description="Low complexity" evidence="11">
    <location>
        <begin position="287"/>
        <end position="305"/>
    </location>
</feature>
<dbReference type="FunFam" id="1.10.10.60:FF:000146">
    <property type="entry name" value="WUSCHEL-related homeobox 4"/>
    <property type="match status" value="1"/>
</dbReference>
<keyword evidence="7 9" id="KW-0539">Nucleus</keyword>
<dbReference type="Proteomes" id="UP001419268">
    <property type="component" value="Unassembled WGS sequence"/>
</dbReference>
<dbReference type="InterPro" id="IPR033379">
    <property type="entry name" value="Acid_Pase_AS"/>
</dbReference>
<evidence type="ECO:0000256" key="11">
    <source>
        <dbReference type="SAM" id="MobiDB-lite"/>
    </source>
</evidence>